<evidence type="ECO:0000313" key="3">
    <source>
        <dbReference type="Proteomes" id="UP001151760"/>
    </source>
</evidence>
<organism evidence="2 3">
    <name type="scientific">Tanacetum coccineum</name>
    <dbReference type="NCBI Taxonomy" id="301880"/>
    <lineage>
        <taxon>Eukaryota</taxon>
        <taxon>Viridiplantae</taxon>
        <taxon>Streptophyta</taxon>
        <taxon>Embryophyta</taxon>
        <taxon>Tracheophyta</taxon>
        <taxon>Spermatophyta</taxon>
        <taxon>Magnoliopsida</taxon>
        <taxon>eudicotyledons</taxon>
        <taxon>Gunneridae</taxon>
        <taxon>Pentapetalae</taxon>
        <taxon>asterids</taxon>
        <taxon>campanulids</taxon>
        <taxon>Asterales</taxon>
        <taxon>Asteraceae</taxon>
        <taxon>Asteroideae</taxon>
        <taxon>Anthemideae</taxon>
        <taxon>Anthemidinae</taxon>
        <taxon>Tanacetum</taxon>
    </lineage>
</organism>
<gene>
    <name evidence="2" type="ORF">Tco_1113228</name>
</gene>
<evidence type="ECO:0000259" key="1">
    <source>
        <dbReference type="Pfam" id="PF26292"/>
    </source>
</evidence>
<protein>
    <submittedName>
        <fullName evidence="2">Beta-galactosidase 3-like protein</fullName>
    </submittedName>
</protein>
<dbReference type="Gene3D" id="3.10.400.20">
    <property type="match status" value="1"/>
</dbReference>
<sequence length="165" mass="18765">MSFFCYFKNIGGHYESWETRVPCPVVLYGLDQGKQDLTSAKWSYHVGLKGEAKDVVFMDNMYYVEWMEGSLIAQKKKSLTWHKFLDSEFSAGEIRAIIVPGNPAPIAVGSTCVSNFYALNVGLYEKALRISHHYRDALCCILRIFKHSAACSRFEGVTLMLLMRC</sequence>
<dbReference type="Pfam" id="PF26292">
    <property type="entry name" value="PUA_elF2D"/>
    <property type="match status" value="1"/>
</dbReference>
<keyword evidence="3" id="KW-1185">Reference proteome</keyword>
<dbReference type="InterPro" id="IPR048248">
    <property type="entry name" value="PUA_eIF2d-like"/>
</dbReference>
<evidence type="ECO:0000313" key="2">
    <source>
        <dbReference type="EMBL" id="GJU02890.1"/>
    </source>
</evidence>
<reference evidence="2" key="1">
    <citation type="journal article" date="2022" name="Int. J. Mol. Sci.">
        <title>Draft Genome of Tanacetum Coccineum: Genomic Comparison of Closely Related Tanacetum-Family Plants.</title>
        <authorList>
            <person name="Yamashiro T."/>
            <person name="Shiraishi A."/>
            <person name="Nakayama K."/>
            <person name="Satake H."/>
        </authorList>
    </citation>
    <scope>NUCLEOTIDE SEQUENCE</scope>
</reference>
<proteinExistence type="predicted"/>
<feature type="domain" description="Eukaryotic translation initiation factor 2D-like PUA RNA-binding" evidence="1">
    <location>
        <begin position="87"/>
        <end position="136"/>
    </location>
</feature>
<accession>A0ABQ5IT29</accession>
<dbReference type="EMBL" id="BQNB010021101">
    <property type="protein sequence ID" value="GJU02890.1"/>
    <property type="molecule type" value="Genomic_DNA"/>
</dbReference>
<name>A0ABQ5IT29_9ASTR</name>
<dbReference type="Proteomes" id="UP001151760">
    <property type="component" value="Unassembled WGS sequence"/>
</dbReference>
<comment type="caution">
    <text evidence="2">The sequence shown here is derived from an EMBL/GenBank/DDBJ whole genome shotgun (WGS) entry which is preliminary data.</text>
</comment>
<reference evidence="2" key="2">
    <citation type="submission" date="2022-01" db="EMBL/GenBank/DDBJ databases">
        <authorList>
            <person name="Yamashiro T."/>
            <person name="Shiraishi A."/>
            <person name="Satake H."/>
            <person name="Nakayama K."/>
        </authorList>
    </citation>
    <scope>NUCLEOTIDE SEQUENCE</scope>
</reference>